<dbReference type="EMBL" id="JANQDX010000016">
    <property type="protein sequence ID" value="KAL0909365.1"/>
    <property type="molecule type" value="Genomic_DNA"/>
</dbReference>
<accession>A0ABD0UA04</accession>
<sequence>MIGMGRMPHVSRIKGEEMVCLKTVTAFLRSIGGLLLTVVEVKVAPQSTSDFYQLDVAKDDLAKEVVRTIVGGPVRAWGHLKSEQKFGVTWKLSGSPASLGGQAEVRHHLEAGRKFGVTWRPGGDPALLGGRGEVRRHLEAGRNSGVAWRPGGDPTLLGGRAELRRHLEAGRRAGLTWRPWGSPASLGGRAEIRRYLEAGGKSGVTWRPGGTLASLGGRREVRHHLEAGRRSGVTWRPGGSPASLEGRAELRRCLTIRRWSRRSFFPPFLLLFPSPSSSLRPLFKENEGSIYRFLRVAWLVNKGEIRVNKRGITLVLSISFAKDLSMSIRIKKFTFTFIAITMEAKRATAATQIIFLHASKRQCEQYGKGKDKVEPK</sequence>
<organism evidence="1 2">
    <name type="scientific">Dendrobium thyrsiflorum</name>
    <name type="common">Pinecone-like raceme dendrobium</name>
    <name type="synonym">Orchid</name>
    <dbReference type="NCBI Taxonomy" id="117978"/>
    <lineage>
        <taxon>Eukaryota</taxon>
        <taxon>Viridiplantae</taxon>
        <taxon>Streptophyta</taxon>
        <taxon>Embryophyta</taxon>
        <taxon>Tracheophyta</taxon>
        <taxon>Spermatophyta</taxon>
        <taxon>Magnoliopsida</taxon>
        <taxon>Liliopsida</taxon>
        <taxon>Asparagales</taxon>
        <taxon>Orchidaceae</taxon>
        <taxon>Epidendroideae</taxon>
        <taxon>Malaxideae</taxon>
        <taxon>Dendrobiinae</taxon>
        <taxon>Dendrobium</taxon>
    </lineage>
</organism>
<name>A0ABD0UA04_DENTH</name>
<dbReference type="Proteomes" id="UP001552299">
    <property type="component" value="Unassembled WGS sequence"/>
</dbReference>
<proteinExistence type="predicted"/>
<dbReference type="AlphaFoldDB" id="A0ABD0UA04"/>
<gene>
    <name evidence="1" type="ORF">M5K25_020224</name>
</gene>
<comment type="caution">
    <text evidence="1">The sequence shown here is derived from an EMBL/GenBank/DDBJ whole genome shotgun (WGS) entry which is preliminary data.</text>
</comment>
<evidence type="ECO:0000313" key="1">
    <source>
        <dbReference type="EMBL" id="KAL0909365.1"/>
    </source>
</evidence>
<reference evidence="1 2" key="1">
    <citation type="journal article" date="2024" name="Plant Biotechnol. J.">
        <title>Dendrobium thyrsiflorum genome and its molecular insights into genes involved in important horticultural traits.</title>
        <authorList>
            <person name="Chen B."/>
            <person name="Wang J.Y."/>
            <person name="Zheng P.J."/>
            <person name="Li K.L."/>
            <person name="Liang Y.M."/>
            <person name="Chen X.F."/>
            <person name="Zhang C."/>
            <person name="Zhao X."/>
            <person name="He X."/>
            <person name="Zhang G.Q."/>
            <person name="Liu Z.J."/>
            <person name="Xu Q."/>
        </authorList>
    </citation>
    <scope>NUCLEOTIDE SEQUENCE [LARGE SCALE GENOMIC DNA]</scope>
    <source>
        <strain evidence="1">GZMU011</strain>
    </source>
</reference>
<protein>
    <submittedName>
        <fullName evidence="1">Uncharacterized protein</fullName>
    </submittedName>
</protein>
<keyword evidence="2" id="KW-1185">Reference proteome</keyword>
<evidence type="ECO:0000313" key="2">
    <source>
        <dbReference type="Proteomes" id="UP001552299"/>
    </source>
</evidence>